<dbReference type="InterPro" id="IPR005119">
    <property type="entry name" value="LysR_subst-bd"/>
</dbReference>
<proteinExistence type="inferred from homology"/>
<dbReference type="InterPro" id="IPR036390">
    <property type="entry name" value="WH_DNA-bd_sf"/>
</dbReference>
<evidence type="ECO:0000313" key="7">
    <source>
        <dbReference type="Proteomes" id="UP000282311"/>
    </source>
</evidence>
<dbReference type="NCBIfam" id="NF047520">
    <property type="entry name" value="trans_act_CidR"/>
    <property type="match status" value="1"/>
</dbReference>
<dbReference type="GO" id="GO:0003700">
    <property type="term" value="F:DNA-binding transcription factor activity"/>
    <property type="evidence" value="ECO:0007669"/>
    <property type="project" value="InterPro"/>
</dbReference>
<organism evidence="6 7">
    <name type="scientific">Paenibacillus ginsengarvi</name>
    <dbReference type="NCBI Taxonomy" id="400777"/>
    <lineage>
        <taxon>Bacteria</taxon>
        <taxon>Bacillati</taxon>
        <taxon>Bacillota</taxon>
        <taxon>Bacilli</taxon>
        <taxon>Bacillales</taxon>
        <taxon>Paenibacillaceae</taxon>
        <taxon>Paenibacillus</taxon>
    </lineage>
</organism>
<dbReference type="Proteomes" id="UP000282311">
    <property type="component" value="Unassembled WGS sequence"/>
</dbReference>
<keyword evidence="7" id="KW-1185">Reference proteome</keyword>
<feature type="domain" description="HTH lysR-type" evidence="5">
    <location>
        <begin position="1"/>
        <end position="58"/>
    </location>
</feature>
<accession>A0A3B0BDH9</accession>
<dbReference type="OrthoDB" id="9803735at2"/>
<dbReference type="InterPro" id="IPR000847">
    <property type="entry name" value="LysR_HTH_N"/>
</dbReference>
<gene>
    <name evidence="6" type="ORF">D7M11_29360</name>
</gene>
<dbReference type="AlphaFoldDB" id="A0A3B0BDH9"/>
<dbReference type="SUPFAM" id="SSF46785">
    <property type="entry name" value="Winged helix' DNA-binding domain"/>
    <property type="match status" value="1"/>
</dbReference>
<evidence type="ECO:0000256" key="4">
    <source>
        <dbReference type="ARBA" id="ARBA00023163"/>
    </source>
</evidence>
<reference evidence="6 7" key="1">
    <citation type="journal article" date="2007" name="Int. J. Syst. Evol. Microbiol.">
        <title>Paenibacillus ginsengarvi sp. nov., isolated from soil from ginseng cultivation.</title>
        <authorList>
            <person name="Yoon M.H."/>
            <person name="Ten L.N."/>
            <person name="Im W.T."/>
        </authorList>
    </citation>
    <scope>NUCLEOTIDE SEQUENCE [LARGE SCALE GENOMIC DNA]</scope>
    <source>
        <strain evidence="6 7">KCTC 13059</strain>
    </source>
</reference>
<dbReference type="FunFam" id="1.10.10.10:FF:000001">
    <property type="entry name" value="LysR family transcriptional regulator"/>
    <property type="match status" value="1"/>
</dbReference>
<evidence type="ECO:0000313" key="6">
    <source>
        <dbReference type="EMBL" id="RKN71205.1"/>
    </source>
</evidence>
<dbReference type="PROSITE" id="PS50931">
    <property type="entry name" value="HTH_LYSR"/>
    <property type="match status" value="1"/>
</dbReference>
<dbReference type="Gene3D" id="1.10.10.10">
    <property type="entry name" value="Winged helix-like DNA-binding domain superfamily/Winged helix DNA-binding domain"/>
    <property type="match status" value="1"/>
</dbReference>
<evidence type="ECO:0000256" key="3">
    <source>
        <dbReference type="ARBA" id="ARBA00023125"/>
    </source>
</evidence>
<dbReference type="GO" id="GO:0003677">
    <property type="term" value="F:DNA binding"/>
    <property type="evidence" value="ECO:0007669"/>
    <property type="project" value="UniProtKB-KW"/>
</dbReference>
<dbReference type="Pfam" id="PF03466">
    <property type="entry name" value="LysR_substrate"/>
    <property type="match status" value="1"/>
</dbReference>
<dbReference type="EMBL" id="RBAH01000029">
    <property type="protein sequence ID" value="RKN71205.1"/>
    <property type="molecule type" value="Genomic_DNA"/>
</dbReference>
<name>A0A3B0BDH9_9BACL</name>
<comment type="similarity">
    <text evidence="1">Belongs to the LysR transcriptional regulatory family.</text>
</comment>
<dbReference type="PANTHER" id="PTHR30419:SF8">
    <property type="entry name" value="NITROGEN ASSIMILATION TRANSCRIPTIONAL ACTIVATOR-RELATED"/>
    <property type="match status" value="1"/>
</dbReference>
<sequence length="298" mass="33369">MDIRHLKYFMEVVRYRSFTKAADSLHVTQPTISKMVKSIEEELGVVLLDRSGKHVVPTDAGEAMLQQAQLIVNAFDSLSSDLADIVQLKKGKIRIGLPPMAGARFFPKVIGEFRRQYPLIRLELIEDGAKKIAQNVESGSLDIGVVVLPTDGELFDSFAFVRENLMLLVHPAHPLASAESVPLQALKEEPFLLFRDDFALHDRIPAACIEAGFQPNVVFESSQWDFISEMVAADLGIAMLPETICRHLDYRRIAAVKLTPPGIPWHLAMIWRKEAYMSYALKEWIRFAKEKLAPGSGG</sequence>
<dbReference type="RefSeq" id="WP_120750839.1">
    <property type="nucleotide sequence ID" value="NZ_RBAH01000029.1"/>
</dbReference>
<keyword evidence="3" id="KW-0238">DNA-binding</keyword>
<dbReference type="Gene3D" id="3.40.190.290">
    <property type="match status" value="1"/>
</dbReference>
<evidence type="ECO:0000256" key="2">
    <source>
        <dbReference type="ARBA" id="ARBA00023015"/>
    </source>
</evidence>
<dbReference type="InterPro" id="IPR050950">
    <property type="entry name" value="HTH-type_LysR_regulators"/>
</dbReference>
<keyword evidence="4" id="KW-0804">Transcription</keyword>
<dbReference type="PRINTS" id="PR00039">
    <property type="entry name" value="HTHLYSR"/>
</dbReference>
<evidence type="ECO:0000256" key="1">
    <source>
        <dbReference type="ARBA" id="ARBA00009437"/>
    </source>
</evidence>
<dbReference type="InterPro" id="IPR036388">
    <property type="entry name" value="WH-like_DNA-bd_sf"/>
</dbReference>
<comment type="caution">
    <text evidence="6">The sequence shown here is derived from an EMBL/GenBank/DDBJ whole genome shotgun (WGS) entry which is preliminary data.</text>
</comment>
<evidence type="ECO:0000259" key="5">
    <source>
        <dbReference type="PROSITE" id="PS50931"/>
    </source>
</evidence>
<dbReference type="SUPFAM" id="SSF53850">
    <property type="entry name" value="Periplasmic binding protein-like II"/>
    <property type="match status" value="1"/>
</dbReference>
<dbReference type="Pfam" id="PF00126">
    <property type="entry name" value="HTH_1"/>
    <property type="match status" value="1"/>
</dbReference>
<dbReference type="GO" id="GO:0005829">
    <property type="term" value="C:cytosol"/>
    <property type="evidence" value="ECO:0007669"/>
    <property type="project" value="TreeGrafter"/>
</dbReference>
<dbReference type="PANTHER" id="PTHR30419">
    <property type="entry name" value="HTH-TYPE TRANSCRIPTIONAL REGULATOR YBHD"/>
    <property type="match status" value="1"/>
</dbReference>
<dbReference type="CDD" id="cd08438">
    <property type="entry name" value="PBP2_CidR"/>
    <property type="match status" value="1"/>
</dbReference>
<keyword evidence="2" id="KW-0805">Transcription regulation</keyword>
<protein>
    <submittedName>
        <fullName evidence="6">LysR family transcriptional regulator</fullName>
    </submittedName>
</protein>